<proteinExistence type="predicted"/>
<comment type="caution">
    <text evidence="2">The sequence shown here is derived from an EMBL/GenBank/DDBJ whole genome shotgun (WGS) entry which is preliminary data.</text>
</comment>
<evidence type="ECO:0000313" key="2">
    <source>
        <dbReference type="EMBL" id="RAL26857.1"/>
    </source>
</evidence>
<dbReference type="InterPro" id="IPR000182">
    <property type="entry name" value="GNAT_dom"/>
</dbReference>
<keyword evidence="2" id="KW-0808">Transferase</keyword>
<dbReference type="PROSITE" id="PS51186">
    <property type="entry name" value="GNAT"/>
    <property type="match status" value="1"/>
</dbReference>
<protein>
    <submittedName>
        <fullName evidence="2">N-acetyltransferase</fullName>
    </submittedName>
</protein>
<dbReference type="CDD" id="cd04301">
    <property type="entry name" value="NAT_SF"/>
    <property type="match status" value="1"/>
</dbReference>
<dbReference type="AlphaFoldDB" id="A0A364K985"/>
<dbReference type="Proteomes" id="UP000251213">
    <property type="component" value="Unassembled WGS sequence"/>
</dbReference>
<accession>A0A364K985</accession>
<dbReference type="Gene3D" id="3.40.630.30">
    <property type="match status" value="1"/>
</dbReference>
<reference evidence="2 3" key="2">
    <citation type="submission" date="2018-06" db="EMBL/GenBank/DDBJ databases">
        <authorList>
            <person name="Zhirakovskaya E."/>
        </authorList>
    </citation>
    <scope>NUCLEOTIDE SEQUENCE [LARGE SCALE GENOMIC DNA]</scope>
    <source>
        <strain evidence="2 3">FBKL4.011</strain>
    </source>
</reference>
<dbReference type="OrthoDB" id="2869300at2"/>
<dbReference type="EMBL" id="QJKK01000001">
    <property type="protein sequence ID" value="RAL26857.1"/>
    <property type="molecule type" value="Genomic_DNA"/>
</dbReference>
<dbReference type="Pfam" id="PF00583">
    <property type="entry name" value="Acetyltransf_1"/>
    <property type="match status" value="1"/>
</dbReference>
<dbReference type="InterPro" id="IPR016181">
    <property type="entry name" value="Acyl_CoA_acyltransferase"/>
</dbReference>
<reference evidence="2 3" key="1">
    <citation type="submission" date="2018-06" db="EMBL/GenBank/DDBJ databases">
        <title>Thermoflavimicrobium daqus sp. nov., a thermophilic microbe isolated from Moutai-flavour Daqu.</title>
        <authorList>
            <person name="Wang X."/>
            <person name="Zhou H."/>
        </authorList>
    </citation>
    <scope>NUCLEOTIDE SEQUENCE [LARGE SCALE GENOMIC DNA]</scope>
    <source>
        <strain evidence="2 3">FBKL4.011</strain>
    </source>
</reference>
<evidence type="ECO:0000259" key="1">
    <source>
        <dbReference type="PROSITE" id="PS51186"/>
    </source>
</evidence>
<feature type="domain" description="N-acetyltransferase" evidence="1">
    <location>
        <begin position="1"/>
        <end position="155"/>
    </location>
</feature>
<dbReference type="SUPFAM" id="SSF55729">
    <property type="entry name" value="Acyl-CoA N-acyltransferases (Nat)"/>
    <property type="match status" value="1"/>
</dbReference>
<dbReference type="GO" id="GO:0016747">
    <property type="term" value="F:acyltransferase activity, transferring groups other than amino-acyl groups"/>
    <property type="evidence" value="ECO:0007669"/>
    <property type="project" value="InterPro"/>
</dbReference>
<dbReference type="RefSeq" id="WP_113657462.1">
    <property type="nucleotide sequence ID" value="NZ_KZ845663.1"/>
</dbReference>
<name>A0A364K985_9BACL</name>
<evidence type="ECO:0000313" key="3">
    <source>
        <dbReference type="Proteomes" id="UP000251213"/>
    </source>
</evidence>
<organism evidence="2 3">
    <name type="scientific">Thermoflavimicrobium daqui</name>
    <dbReference type="NCBI Taxonomy" id="2137476"/>
    <lineage>
        <taxon>Bacteria</taxon>
        <taxon>Bacillati</taxon>
        <taxon>Bacillota</taxon>
        <taxon>Bacilli</taxon>
        <taxon>Bacillales</taxon>
        <taxon>Thermoactinomycetaceae</taxon>
        <taxon>Thermoflavimicrobium</taxon>
    </lineage>
</organism>
<gene>
    <name evidence="2" type="ORF">DL897_02065</name>
</gene>
<sequence length="155" mass="17546">MKVRRISASEFHRVRPILLHLIKQFGDGRITARAIRWFNKLHLNSAKAGTLVAICMEKRKLIGLIVIGNYGLEESFIVVHTNHRKQGVGEALVQFALQQLSKLYTRVAHDNIPSLKLCFSCNLVAFHLIKGPTGKPTLWFGGGNWQTQDIFNIRS</sequence>
<keyword evidence="3" id="KW-1185">Reference proteome</keyword>